<sequence>MACDRGIVIVLCAFIRTMLPLYLIIFLCVAIGIVFYYKSLFNYWKKKGVPYLKPTLPFGNATKFFLNQQCIGELFMDVYLQMRRRGWKHGGMFFCGKPVYIPLDNEIVKKILVSDFINFPNHGLYIDESVDPLSVHLFNMEGYRWKNVRAKLPLAFTAAKMRRNVIIMNETCKEFLKIIDKYESENKSINIKDVLTRFSIDVVSACILGMESNTLKNQNPELLRESRAFFDNQWSRVSNTLVILIPRPVLSKLNFKLFTKSATKYFLNMFKMIKEHRQTETTKRNDLTDLLLDLADKNKSHPDFNGVGTMEPLNFNEFAAQLYIFFQAGFETSSSTQAFALYELASNQTIQDKLRLEINEVLKKHNGQFTYDSVNDMDYLGRVIDETLRKYPIFPVLPRAATADYQVPGTDVIIEKNSFVLVTNLGVHYDPEYYPDPMKFDPDRFTAENKAKRPYCSYIPFGEGPRICIGKRFGIWQSKIGLANIIKNYNVTLSKKMKLPARFDTSGLILKLHGDIWVDLKRIC</sequence>
<dbReference type="InterPro" id="IPR017972">
    <property type="entry name" value="Cyt_P450_CS"/>
</dbReference>
<dbReference type="CDD" id="cd11056">
    <property type="entry name" value="CYP6-like"/>
    <property type="match status" value="1"/>
</dbReference>
<evidence type="ECO:0000256" key="10">
    <source>
        <dbReference type="ARBA" id="ARBA00023002"/>
    </source>
</evidence>
<keyword evidence="11 14" id="KW-0408">Iron</keyword>
<keyword evidence="13 16" id="KW-0472">Membrane</keyword>
<dbReference type="InterPro" id="IPR002403">
    <property type="entry name" value="Cyt_P450_E_grp-IV"/>
</dbReference>
<keyword evidence="8" id="KW-0256">Endoplasmic reticulum</keyword>
<comment type="cofactor">
    <cofactor evidence="1 14">
        <name>heme</name>
        <dbReference type="ChEBI" id="CHEBI:30413"/>
    </cofactor>
</comment>
<comment type="similarity">
    <text evidence="5 15">Belongs to the cytochrome P450 family.</text>
</comment>
<accession>A0A834MME7</accession>
<reference evidence="17" key="1">
    <citation type="submission" date="2020-08" db="EMBL/GenBank/DDBJ databases">
        <title>Genome sequencing and assembly of the red palm weevil Rhynchophorus ferrugineus.</title>
        <authorList>
            <person name="Dias G.B."/>
            <person name="Bergman C.M."/>
            <person name="Manee M."/>
        </authorList>
    </citation>
    <scope>NUCLEOTIDE SEQUENCE</scope>
    <source>
        <strain evidence="17">AA-2017</strain>
        <tissue evidence="17">Whole larva</tissue>
    </source>
</reference>
<keyword evidence="12 15" id="KW-0503">Monooxygenase</keyword>
<organism evidence="17 18">
    <name type="scientific">Rhynchophorus ferrugineus</name>
    <name type="common">Red palm weevil</name>
    <name type="synonym">Curculio ferrugineus</name>
    <dbReference type="NCBI Taxonomy" id="354439"/>
    <lineage>
        <taxon>Eukaryota</taxon>
        <taxon>Metazoa</taxon>
        <taxon>Ecdysozoa</taxon>
        <taxon>Arthropoda</taxon>
        <taxon>Hexapoda</taxon>
        <taxon>Insecta</taxon>
        <taxon>Pterygota</taxon>
        <taxon>Neoptera</taxon>
        <taxon>Endopterygota</taxon>
        <taxon>Coleoptera</taxon>
        <taxon>Polyphaga</taxon>
        <taxon>Cucujiformia</taxon>
        <taxon>Curculionidae</taxon>
        <taxon>Dryophthorinae</taxon>
        <taxon>Rhynchophorus</taxon>
    </lineage>
</organism>
<dbReference type="InterPro" id="IPR001128">
    <property type="entry name" value="Cyt_P450"/>
</dbReference>
<evidence type="ECO:0000256" key="12">
    <source>
        <dbReference type="ARBA" id="ARBA00023033"/>
    </source>
</evidence>
<dbReference type="InterPro" id="IPR050476">
    <property type="entry name" value="Insect_CytP450_Detox"/>
</dbReference>
<keyword evidence="6 14" id="KW-0349">Heme</keyword>
<evidence type="ECO:0008006" key="19">
    <source>
        <dbReference type="Google" id="ProtNLM"/>
    </source>
</evidence>
<dbReference type="SUPFAM" id="SSF48264">
    <property type="entry name" value="Cytochrome P450"/>
    <property type="match status" value="1"/>
</dbReference>
<proteinExistence type="inferred from homology"/>
<dbReference type="Proteomes" id="UP000625711">
    <property type="component" value="Unassembled WGS sequence"/>
</dbReference>
<evidence type="ECO:0000256" key="2">
    <source>
        <dbReference type="ARBA" id="ARBA00003690"/>
    </source>
</evidence>
<keyword evidence="7 14" id="KW-0479">Metal-binding</keyword>
<evidence type="ECO:0000256" key="11">
    <source>
        <dbReference type="ARBA" id="ARBA00023004"/>
    </source>
</evidence>
<evidence type="ECO:0000256" key="4">
    <source>
        <dbReference type="ARBA" id="ARBA00004406"/>
    </source>
</evidence>
<gene>
    <name evidence="17" type="ORF">GWI33_010118</name>
</gene>
<evidence type="ECO:0000256" key="15">
    <source>
        <dbReference type="RuleBase" id="RU000461"/>
    </source>
</evidence>
<evidence type="ECO:0000313" key="18">
    <source>
        <dbReference type="Proteomes" id="UP000625711"/>
    </source>
</evidence>
<evidence type="ECO:0000313" key="17">
    <source>
        <dbReference type="EMBL" id="KAF7285750.1"/>
    </source>
</evidence>
<name>A0A834MME7_RHYFE</name>
<comment type="function">
    <text evidence="2">May be involved in the metabolism of insect hormones and in the breakdown of synthetic insecticides.</text>
</comment>
<dbReference type="AlphaFoldDB" id="A0A834MME7"/>
<evidence type="ECO:0000256" key="8">
    <source>
        <dbReference type="ARBA" id="ARBA00022824"/>
    </source>
</evidence>
<dbReference type="PANTHER" id="PTHR24292">
    <property type="entry name" value="CYTOCHROME P450"/>
    <property type="match status" value="1"/>
</dbReference>
<evidence type="ECO:0000256" key="5">
    <source>
        <dbReference type="ARBA" id="ARBA00010617"/>
    </source>
</evidence>
<keyword evidence="16" id="KW-0812">Transmembrane</keyword>
<dbReference type="PRINTS" id="PR00385">
    <property type="entry name" value="P450"/>
</dbReference>
<dbReference type="GO" id="GO:0020037">
    <property type="term" value="F:heme binding"/>
    <property type="evidence" value="ECO:0007669"/>
    <property type="project" value="InterPro"/>
</dbReference>
<keyword evidence="9" id="KW-0492">Microsome</keyword>
<evidence type="ECO:0000256" key="16">
    <source>
        <dbReference type="SAM" id="Phobius"/>
    </source>
</evidence>
<dbReference type="Gene3D" id="1.10.630.10">
    <property type="entry name" value="Cytochrome P450"/>
    <property type="match status" value="1"/>
</dbReference>
<dbReference type="GO" id="GO:0005506">
    <property type="term" value="F:iron ion binding"/>
    <property type="evidence" value="ECO:0007669"/>
    <property type="project" value="InterPro"/>
</dbReference>
<dbReference type="GO" id="GO:0016705">
    <property type="term" value="F:oxidoreductase activity, acting on paired donors, with incorporation or reduction of molecular oxygen"/>
    <property type="evidence" value="ECO:0007669"/>
    <property type="project" value="InterPro"/>
</dbReference>
<dbReference type="Pfam" id="PF00067">
    <property type="entry name" value="p450"/>
    <property type="match status" value="1"/>
</dbReference>
<dbReference type="OrthoDB" id="2789670at2759"/>
<dbReference type="PANTHER" id="PTHR24292:SF100">
    <property type="entry name" value="CYTOCHROME P450 6A16, ISOFORM B-RELATED"/>
    <property type="match status" value="1"/>
</dbReference>
<dbReference type="GO" id="GO:0005789">
    <property type="term" value="C:endoplasmic reticulum membrane"/>
    <property type="evidence" value="ECO:0007669"/>
    <property type="project" value="UniProtKB-SubCell"/>
</dbReference>
<dbReference type="PROSITE" id="PS00086">
    <property type="entry name" value="CYTOCHROME_P450"/>
    <property type="match status" value="1"/>
</dbReference>
<feature type="binding site" description="axial binding residue" evidence="14">
    <location>
        <position position="468"/>
    </location>
    <ligand>
        <name>heme</name>
        <dbReference type="ChEBI" id="CHEBI:30413"/>
    </ligand>
    <ligandPart>
        <name>Fe</name>
        <dbReference type="ChEBI" id="CHEBI:18248"/>
    </ligandPart>
</feature>
<keyword evidence="18" id="KW-1185">Reference proteome</keyword>
<dbReference type="PRINTS" id="PR00465">
    <property type="entry name" value="EP450IV"/>
</dbReference>
<keyword evidence="10 15" id="KW-0560">Oxidoreductase</keyword>
<comment type="subcellular location">
    <subcellularLocation>
        <location evidence="4">Endoplasmic reticulum membrane</location>
        <topology evidence="4">Peripheral membrane protein</topology>
    </subcellularLocation>
    <subcellularLocation>
        <location evidence="3">Microsome membrane</location>
        <topology evidence="3">Peripheral membrane protein</topology>
    </subcellularLocation>
</comment>
<feature type="transmembrane region" description="Helical" evidence="16">
    <location>
        <begin position="6"/>
        <end position="37"/>
    </location>
</feature>
<dbReference type="FunFam" id="1.10.630.10:FF:000042">
    <property type="entry name" value="Cytochrome P450"/>
    <property type="match status" value="1"/>
</dbReference>
<evidence type="ECO:0000256" key="14">
    <source>
        <dbReference type="PIRSR" id="PIRSR602403-1"/>
    </source>
</evidence>
<dbReference type="InterPro" id="IPR036396">
    <property type="entry name" value="Cyt_P450_sf"/>
</dbReference>
<evidence type="ECO:0000256" key="1">
    <source>
        <dbReference type="ARBA" id="ARBA00001971"/>
    </source>
</evidence>
<protein>
    <recommendedName>
        <fullName evidence="19">Cytochrome P450</fullName>
    </recommendedName>
</protein>
<evidence type="ECO:0000256" key="6">
    <source>
        <dbReference type="ARBA" id="ARBA00022617"/>
    </source>
</evidence>
<evidence type="ECO:0000256" key="3">
    <source>
        <dbReference type="ARBA" id="ARBA00004174"/>
    </source>
</evidence>
<evidence type="ECO:0000256" key="13">
    <source>
        <dbReference type="ARBA" id="ARBA00023136"/>
    </source>
</evidence>
<evidence type="ECO:0000256" key="9">
    <source>
        <dbReference type="ARBA" id="ARBA00022848"/>
    </source>
</evidence>
<dbReference type="EMBL" id="JAACXV010000045">
    <property type="protein sequence ID" value="KAF7285750.1"/>
    <property type="molecule type" value="Genomic_DNA"/>
</dbReference>
<evidence type="ECO:0000256" key="7">
    <source>
        <dbReference type="ARBA" id="ARBA00022723"/>
    </source>
</evidence>
<comment type="caution">
    <text evidence="17">The sequence shown here is derived from an EMBL/GenBank/DDBJ whole genome shotgun (WGS) entry which is preliminary data.</text>
</comment>
<keyword evidence="16" id="KW-1133">Transmembrane helix</keyword>
<dbReference type="GO" id="GO:0004497">
    <property type="term" value="F:monooxygenase activity"/>
    <property type="evidence" value="ECO:0007669"/>
    <property type="project" value="UniProtKB-KW"/>
</dbReference>